<dbReference type="STRING" id="1094466.KQS_10470"/>
<keyword evidence="1" id="KW-0732">Signal</keyword>
<dbReference type="HOGENOM" id="CLU_051640_0_0_10"/>
<dbReference type="Proteomes" id="UP000007599">
    <property type="component" value="Chromosome I"/>
</dbReference>
<dbReference type="KEGG" id="fin:KQS_10470"/>
<evidence type="ECO:0000313" key="3">
    <source>
        <dbReference type="Proteomes" id="UP000007599"/>
    </source>
</evidence>
<reference evidence="3" key="2">
    <citation type="submission" date="2012-03" db="EMBL/GenBank/DDBJ databases">
        <title>Complete genome sequence of Flavobacterium indicum GPTSA100-9T, isolated from warm spring water.</title>
        <authorList>
            <person name="Barbier P."/>
            <person name="Houel A."/>
            <person name="Loux V."/>
            <person name="Poulain J."/>
            <person name="Bernardet J.-F."/>
            <person name="Touchon M."/>
            <person name="Duchaud E."/>
        </authorList>
    </citation>
    <scope>NUCLEOTIDE SEQUENCE [LARGE SCALE GENOMIC DNA]</scope>
    <source>
        <strain evidence="3">DSM 17447 / CIP 109464 / GPTSA100-9</strain>
    </source>
</reference>
<protein>
    <submittedName>
        <fullName evidence="2">Uncharacterized protein</fullName>
    </submittedName>
</protein>
<feature type="signal peptide" evidence="1">
    <location>
        <begin position="1"/>
        <end position="19"/>
    </location>
</feature>
<dbReference type="EMBL" id="HE774682">
    <property type="protein sequence ID" value="CCG54022.1"/>
    <property type="molecule type" value="Genomic_DNA"/>
</dbReference>
<keyword evidence="3" id="KW-1185">Reference proteome</keyword>
<gene>
    <name evidence="2" type="ordered locus">KQS_10470</name>
</gene>
<evidence type="ECO:0000256" key="1">
    <source>
        <dbReference type="SAM" id="SignalP"/>
    </source>
</evidence>
<organism evidence="2 3">
    <name type="scientific">Flavobacterium indicum (strain DSM 17447 / CIP 109464 / GPTSA100-9)</name>
    <dbReference type="NCBI Taxonomy" id="1094466"/>
    <lineage>
        <taxon>Bacteria</taxon>
        <taxon>Pseudomonadati</taxon>
        <taxon>Bacteroidota</taxon>
        <taxon>Flavobacteriia</taxon>
        <taxon>Flavobacteriales</taxon>
        <taxon>Flavobacteriaceae</taxon>
        <taxon>Flavobacterium</taxon>
    </lineage>
</organism>
<dbReference type="AlphaFoldDB" id="H8XVQ8"/>
<dbReference type="OrthoDB" id="939585at2"/>
<feature type="chain" id="PRO_5003617050" evidence="1">
    <location>
        <begin position="20"/>
        <end position="267"/>
    </location>
</feature>
<dbReference type="eggNOG" id="COG3266">
    <property type="taxonomic scope" value="Bacteria"/>
</dbReference>
<dbReference type="RefSeq" id="WP_014389140.1">
    <property type="nucleotide sequence ID" value="NC_017025.1"/>
</dbReference>
<dbReference type="PATRIC" id="fig|1094466.5.peg.2057"/>
<name>H8XVQ8_FLAIG</name>
<reference evidence="2 3" key="1">
    <citation type="journal article" date="2012" name="J. Bacteriol.">
        <title>Complete Genome Sequence of Flavobacterium indicum GPSTA100-9T, Isolated from Warm Spring Water.</title>
        <authorList>
            <person name="Barbier P."/>
            <person name="Houel A."/>
            <person name="Loux V."/>
            <person name="Poulain J."/>
            <person name="Bernardet J.F."/>
            <person name="Touchon M."/>
            <person name="Duchaud E."/>
        </authorList>
    </citation>
    <scope>NUCLEOTIDE SEQUENCE [LARGE SCALE GENOMIC DNA]</scope>
    <source>
        <strain evidence="3">DSM 17447 / CIP 109464 / GPTSA100-9</strain>
    </source>
</reference>
<proteinExistence type="predicted"/>
<sequence length="267" mass="30948">MRKIILSLFTVFSLNFLLAQEENTTENIGDNFSLEGALAMFKSANTLEEFEKAINEENNSINNLDLNDDGSIDYIMVDDIKEGDTHVLVLSTYLNEKEKQDIATIGIEKTGNESAQLQIIGDEDLYGKDVFVEPVDLVEAVKEGKGPSIPEFETKPMLVNVWLWPCVRFIYAPTYIVWRSPYRWGYYPRGWKPWKPIKVIVFKTRCATHRTFYHRTPNHRIVLARKIYTPRRNHGTIVVKNRRGTTVVHKNRRGKTTVIKTRTRGRR</sequence>
<accession>H8XVQ8</accession>
<evidence type="ECO:0000313" key="2">
    <source>
        <dbReference type="EMBL" id="CCG54022.1"/>
    </source>
</evidence>